<organism evidence="1">
    <name type="scientific">marine sediment metagenome</name>
    <dbReference type="NCBI Taxonomy" id="412755"/>
    <lineage>
        <taxon>unclassified sequences</taxon>
        <taxon>metagenomes</taxon>
        <taxon>ecological metagenomes</taxon>
    </lineage>
</organism>
<protein>
    <submittedName>
        <fullName evidence="1">Uncharacterized protein</fullName>
    </submittedName>
</protein>
<name>A0A0F9TS18_9ZZZZ</name>
<comment type="caution">
    <text evidence="1">The sequence shown here is derived from an EMBL/GenBank/DDBJ whole genome shotgun (WGS) entry which is preliminary data.</text>
</comment>
<dbReference type="AlphaFoldDB" id="A0A0F9TS18"/>
<evidence type="ECO:0000313" key="1">
    <source>
        <dbReference type="EMBL" id="KKN44193.1"/>
    </source>
</evidence>
<dbReference type="EMBL" id="LAZR01001463">
    <property type="protein sequence ID" value="KKN44193.1"/>
    <property type="molecule type" value="Genomic_DNA"/>
</dbReference>
<accession>A0A0F9TS18</accession>
<feature type="non-terminal residue" evidence="1">
    <location>
        <position position="1"/>
    </location>
</feature>
<proteinExistence type="predicted"/>
<sequence>GAPGQLVLKCQIPNAGHRENECHKRLAHLHLYGEWYHYTEDIDTLIKTIRDEMEQ</sequence>
<gene>
    <name evidence="1" type="ORF">LCGC14_0695400</name>
</gene>
<reference evidence="1" key="1">
    <citation type="journal article" date="2015" name="Nature">
        <title>Complex archaea that bridge the gap between prokaryotes and eukaryotes.</title>
        <authorList>
            <person name="Spang A."/>
            <person name="Saw J.H."/>
            <person name="Jorgensen S.L."/>
            <person name="Zaremba-Niedzwiedzka K."/>
            <person name="Martijn J."/>
            <person name="Lind A.E."/>
            <person name="van Eijk R."/>
            <person name="Schleper C."/>
            <person name="Guy L."/>
            <person name="Ettema T.J."/>
        </authorList>
    </citation>
    <scope>NUCLEOTIDE SEQUENCE</scope>
</reference>